<protein>
    <recommendedName>
        <fullName evidence="3">N-acetyltransferase domain-containing protein</fullName>
    </recommendedName>
</protein>
<organism evidence="4">
    <name type="scientific">Guillardia theta (strain CCMP2712)</name>
    <name type="common">Cryptophyte</name>
    <dbReference type="NCBI Taxonomy" id="905079"/>
    <lineage>
        <taxon>Eukaryota</taxon>
        <taxon>Cryptophyceae</taxon>
        <taxon>Pyrenomonadales</taxon>
        <taxon>Geminigeraceae</taxon>
        <taxon>Guillardia</taxon>
    </lineage>
</organism>
<feature type="domain" description="N-acetyltransferase" evidence="3">
    <location>
        <begin position="33"/>
        <end position="201"/>
    </location>
</feature>
<dbReference type="PANTHER" id="PTHR42919:SF8">
    <property type="entry name" value="N-ALPHA-ACETYLTRANSFERASE 50"/>
    <property type="match status" value="1"/>
</dbReference>
<sequence>MEAMEVYVEPIMDKRYVRFLSQLSCESFYGQQSALSILNPVANLQRGLVLREIERDIENRISRYIEQPRCGRLLVAIDVEGMLVGFVDVSRTLYSKEENDFKLSMGPGLSLLDPADQFERRLYIANLAVSQKCRRKGVARQLMKAAHDVALELGKEEESVWLEVSKSNVAATELYKGMGYEVFLLLECSRAHCKSNVSDCG</sequence>
<evidence type="ECO:0000313" key="5">
    <source>
        <dbReference type="EnsemblProtists" id="EKX44448"/>
    </source>
</evidence>
<proteinExistence type="predicted"/>
<keyword evidence="1" id="KW-0808">Transferase</keyword>
<dbReference type="HOGENOM" id="CLU_1362664_0_0_1"/>
<evidence type="ECO:0000256" key="1">
    <source>
        <dbReference type="ARBA" id="ARBA00022679"/>
    </source>
</evidence>
<dbReference type="GO" id="GO:0016747">
    <property type="term" value="F:acyltransferase activity, transferring groups other than amino-acyl groups"/>
    <property type="evidence" value="ECO:0007669"/>
    <property type="project" value="InterPro"/>
</dbReference>
<evidence type="ECO:0000313" key="6">
    <source>
        <dbReference type="Proteomes" id="UP000011087"/>
    </source>
</evidence>
<dbReference type="CDD" id="cd04301">
    <property type="entry name" value="NAT_SF"/>
    <property type="match status" value="1"/>
</dbReference>
<keyword evidence="2" id="KW-0012">Acyltransferase</keyword>
<dbReference type="RefSeq" id="XP_005831428.1">
    <property type="nucleotide sequence ID" value="XM_005831371.1"/>
</dbReference>
<dbReference type="GeneID" id="17301212"/>
<evidence type="ECO:0000259" key="3">
    <source>
        <dbReference type="PROSITE" id="PS51186"/>
    </source>
</evidence>
<dbReference type="InterPro" id="IPR051556">
    <property type="entry name" value="N-term/lysine_N-AcTrnsfr"/>
</dbReference>
<dbReference type="PaxDb" id="55529-EKX44448"/>
<dbReference type="EMBL" id="JH993004">
    <property type="protein sequence ID" value="EKX44448.1"/>
    <property type="molecule type" value="Genomic_DNA"/>
</dbReference>
<dbReference type="AlphaFoldDB" id="L1J7D3"/>
<dbReference type="SUPFAM" id="SSF55729">
    <property type="entry name" value="Acyl-CoA N-acyltransferases (Nat)"/>
    <property type="match status" value="1"/>
</dbReference>
<keyword evidence="6" id="KW-1185">Reference proteome</keyword>
<evidence type="ECO:0000256" key="2">
    <source>
        <dbReference type="ARBA" id="ARBA00023315"/>
    </source>
</evidence>
<evidence type="ECO:0000313" key="4">
    <source>
        <dbReference type="EMBL" id="EKX44448.1"/>
    </source>
</evidence>
<reference evidence="5" key="3">
    <citation type="submission" date="2016-03" db="UniProtKB">
        <authorList>
            <consortium name="EnsemblProtists"/>
        </authorList>
    </citation>
    <scope>IDENTIFICATION</scope>
</reference>
<gene>
    <name evidence="4" type="ORF">GUITHDRAFT_139700</name>
</gene>
<dbReference type="KEGG" id="gtt:GUITHDRAFT_139700"/>
<dbReference type="OrthoDB" id="249099at2759"/>
<dbReference type="PROSITE" id="PS51186">
    <property type="entry name" value="GNAT"/>
    <property type="match status" value="1"/>
</dbReference>
<accession>L1J7D3</accession>
<dbReference type="Proteomes" id="UP000011087">
    <property type="component" value="Unassembled WGS sequence"/>
</dbReference>
<reference evidence="6" key="2">
    <citation type="submission" date="2012-11" db="EMBL/GenBank/DDBJ databases">
        <authorList>
            <person name="Kuo A."/>
            <person name="Curtis B.A."/>
            <person name="Tanifuji G."/>
            <person name="Burki F."/>
            <person name="Gruber A."/>
            <person name="Irimia M."/>
            <person name="Maruyama S."/>
            <person name="Arias M.C."/>
            <person name="Ball S.G."/>
            <person name="Gile G.H."/>
            <person name="Hirakawa Y."/>
            <person name="Hopkins J.F."/>
            <person name="Rensing S.A."/>
            <person name="Schmutz J."/>
            <person name="Symeonidi A."/>
            <person name="Elias M."/>
            <person name="Eveleigh R.J."/>
            <person name="Herman E.K."/>
            <person name="Klute M.J."/>
            <person name="Nakayama T."/>
            <person name="Obornik M."/>
            <person name="Reyes-Prieto A."/>
            <person name="Armbrust E.V."/>
            <person name="Aves S.J."/>
            <person name="Beiko R.G."/>
            <person name="Coutinho P."/>
            <person name="Dacks J.B."/>
            <person name="Durnford D.G."/>
            <person name="Fast N.M."/>
            <person name="Green B.R."/>
            <person name="Grisdale C."/>
            <person name="Hempe F."/>
            <person name="Henrissat B."/>
            <person name="Hoppner M.P."/>
            <person name="Ishida K.-I."/>
            <person name="Kim E."/>
            <person name="Koreny L."/>
            <person name="Kroth P.G."/>
            <person name="Liu Y."/>
            <person name="Malik S.-B."/>
            <person name="Maier U.G."/>
            <person name="McRose D."/>
            <person name="Mock T."/>
            <person name="Neilson J.A."/>
            <person name="Onodera N.T."/>
            <person name="Poole A.M."/>
            <person name="Pritham E.J."/>
            <person name="Richards T.A."/>
            <person name="Rocap G."/>
            <person name="Roy S.W."/>
            <person name="Sarai C."/>
            <person name="Schaack S."/>
            <person name="Shirato S."/>
            <person name="Slamovits C.H."/>
            <person name="Spencer D.F."/>
            <person name="Suzuki S."/>
            <person name="Worden A.Z."/>
            <person name="Zauner S."/>
            <person name="Barry K."/>
            <person name="Bell C."/>
            <person name="Bharti A.K."/>
            <person name="Crow J.A."/>
            <person name="Grimwood J."/>
            <person name="Kramer R."/>
            <person name="Lindquist E."/>
            <person name="Lucas S."/>
            <person name="Salamov A."/>
            <person name="McFadden G.I."/>
            <person name="Lane C.E."/>
            <person name="Keeling P.J."/>
            <person name="Gray M.W."/>
            <person name="Grigoriev I.V."/>
            <person name="Archibald J.M."/>
        </authorList>
    </citation>
    <scope>NUCLEOTIDE SEQUENCE</scope>
    <source>
        <strain evidence="6">CCMP2712</strain>
    </source>
</reference>
<dbReference type="PANTHER" id="PTHR42919">
    <property type="entry name" value="N-ALPHA-ACETYLTRANSFERASE"/>
    <property type="match status" value="1"/>
</dbReference>
<dbReference type="Pfam" id="PF00583">
    <property type="entry name" value="Acetyltransf_1"/>
    <property type="match status" value="1"/>
</dbReference>
<dbReference type="InterPro" id="IPR000182">
    <property type="entry name" value="GNAT_dom"/>
</dbReference>
<dbReference type="InterPro" id="IPR016181">
    <property type="entry name" value="Acyl_CoA_acyltransferase"/>
</dbReference>
<name>L1J7D3_GUITC</name>
<reference evidence="4 6" key="1">
    <citation type="journal article" date="2012" name="Nature">
        <title>Algal genomes reveal evolutionary mosaicism and the fate of nucleomorphs.</title>
        <authorList>
            <consortium name="DOE Joint Genome Institute"/>
            <person name="Curtis B.A."/>
            <person name="Tanifuji G."/>
            <person name="Burki F."/>
            <person name="Gruber A."/>
            <person name="Irimia M."/>
            <person name="Maruyama S."/>
            <person name="Arias M.C."/>
            <person name="Ball S.G."/>
            <person name="Gile G.H."/>
            <person name="Hirakawa Y."/>
            <person name="Hopkins J.F."/>
            <person name="Kuo A."/>
            <person name="Rensing S.A."/>
            <person name="Schmutz J."/>
            <person name="Symeonidi A."/>
            <person name="Elias M."/>
            <person name="Eveleigh R.J."/>
            <person name="Herman E.K."/>
            <person name="Klute M.J."/>
            <person name="Nakayama T."/>
            <person name="Obornik M."/>
            <person name="Reyes-Prieto A."/>
            <person name="Armbrust E.V."/>
            <person name="Aves S.J."/>
            <person name="Beiko R.G."/>
            <person name="Coutinho P."/>
            <person name="Dacks J.B."/>
            <person name="Durnford D.G."/>
            <person name="Fast N.M."/>
            <person name="Green B.R."/>
            <person name="Grisdale C.J."/>
            <person name="Hempel F."/>
            <person name="Henrissat B."/>
            <person name="Hoppner M.P."/>
            <person name="Ishida K."/>
            <person name="Kim E."/>
            <person name="Koreny L."/>
            <person name="Kroth P.G."/>
            <person name="Liu Y."/>
            <person name="Malik S.B."/>
            <person name="Maier U.G."/>
            <person name="McRose D."/>
            <person name="Mock T."/>
            <person name="Neilson J.A."/>
            <person name="Onodera N.T."/>
            <person name="Poole A.M."/>
            <person name="Pritham E.J."/>
            <person name="Richards T.A."/>
            <person name="Rocap G."/>
            <person name="Roy S.W."/>
            <person name="Sarai C."/>
            <person name="Schaack S."/>
            <person name="Shirato S."/>
            <person name="Slamovits C.H."/>
            <person name="Spencer D.F."/>
            <person name="Suzuki S."/>
            <person name="Worden A.Z."/>
            <person name="Zauner S."/>
            <person name="Barry K."/>
            <person name="Bell C."/>
            <person name="Bharti A.K."/>
            <person name="Crow J.A."/>
            <person name="Grimwood J."/>
            <person name="Kramer R."/>
            <person name="Lindquist E."/>
            <person name="Lucas S."/>
            <person name="Salamov A."/>
            <person name="McFadden G.I."/>
            <person name="Lane C.E."/>
            <person name="Keeling P.J."/>
            <person name="Gray M.W."/>
            <person name="Grigoriev I.V."/>
            <person name="Archibald J.M."/>
        </authorList>
    </citation>
    <scope>NUCLEOTIDE SEQUENCE</scope>
    <source>
        <strain evidence="4 6">CCMP2712</strain>
    </source>
</reference>
<dbReference type="Gene3D" id="3.40.630.30">
    <property type="match status" value="1"/>
</dbReference>
<dbReference type="EnsemblProtists" id="EKX44448">
    <property type="protein sequence ID" value="EKX44448"/>
    <property type="gene ID" value="GUITHDRAFT_139700"/>
</dbReference>